<proteinExistence type="predicted"/>
<organism evidence="2 3">
    <name type="scientific">Sutterella massiliensis</name>
    <dbReference type="NCBI Taxonomy" id="1816689"/>
    <lineage>
        <taxon>Bacteria</taxon>
        <taxon>Pseudomonadati</taxon>
        <taxon>Pseudomonadota</taxon>
        <taxon>Betaproteobacteria</taxon>
        <taxon>Burkholderiales</taxon>
        <taxon>Sutterellaceae</taxon>
        <taxon>Sutterella</taxon>
    </lineage>
</organism>
<sequence length="438" mass="46221">MNKKLIGGVVAVALAAAAGVGLVATEKRAFETALRDFAAAAPEGVSIEADITGSDFLSTEFSVRIGEAAGNFAARWQGRAEYGFGTVVRASLDDRRDLGRVLADMGVAGFRDELEIEWAPWRKEVPVRWRTAGFDYLPDGKAGPGALTCTVEPLRFEGAVKDGRFVRFDYAGEGFGCSAGGRQQLSVKDFALCYEEKAAPDAETLKHLAPLFPSEASLRVGVISGEGFSMKSLALASTLAKAADAEKTGKAEMSDKTQKTAAGEKPDARWRQTFDGAVESPVFENAAIGDRIAVRLHLEGLTQTLADNLVGLQVAMLALGDESLLAAGAVKAVEDAFMRGGLALNLETLSLEHKGERAEAAGRIAFMGDAERDRAAAFDPNRGVSLGALSVSVPASMIDEKTAAPFIESGALRLVSGFYQSHLELSTAGVRANGVPIF</sequence>
<keyword evidence="3" id="KW-1185">Reference proteome</keyword>
<comment type="caution">
    <text evidence="2">The sequence shown here is derived from an EMBL/GenBank/DDBJ whole genome shotgun (WGS) entry which is preliminary data.</text>
</comment>
<dbReference type="Proteomes" id="UP000715095">
    <property type="component" value="Unassembled WGS sequence"/>
</dbReference>
<reference evidence="2 3" key="1">
    <citation type="journal article" date="2021" name="Sci. Rep.">
        <title>The distribution of antibiotic resistance genes in chicken gut microbiota commensals.</title>
        <authorList>
            <person name="Juricova H."/>
            <person name="Matiasovicova J."/>
            <person name="Kubasova T."/>
            <person name="Cejkova D."/>
            <person name="Rychlik I."/>
        </authorList>
    </citation>
    <scope>NUCLEOTIDE SEQUENCE [LARGE SCALE GENOMIC DNA]</scope>
    <source>
        <strain evidence="2 3">An829</strain>
    </source>
</reference>
<dbReference type="RefSeq" id="WP_205101811.1">
    <property type="nucleotide sequence ID" value="NZ_JACJJC010000002.1"/>
</dbReference>
<protein>
    <recommendedName>
        <fullName evidence="4">DUF945 domain-containing protein</fullName>
    </recommendedName>
</protein>
<evidence type="ECO:0000313" key="2">
    <source>
        <dbReference type="EMBL" id="MBM6703347.1"/>
    </source>
</evidence>
<accession>A0ABS2DQE5</accession>
<evidence type="ECO:0000256" key="1">
    <source>
        <dbReference type="SAM" id="MobiDB-lite"/>
    </source>
</evidence>
<gene>
    <name evidence="2" type="ORF">H6A60_02345</name>
</gene>
<evidence type="ECO:0008006" key="4">
    <source>
        <dbReference type="Google" id="ProtNLM"/>
    </source>
</evidence>
<dbReference type="EMBL" id="JACJJC010000002">
    <property type="protein sequence ID" value="MBM6703347.1"/>
    <property type="molecule type" value="Genomic_DNA"/>
</dbReference>
<feature type="region of interest" description="Disordered" evidence="1">
    <location>
        <begin position="246"/>
        <end position="267"/>
    </location>
</feature>
<name>A0ABS2DQE5_9BURK</name>
<evidence type="ECO:0000313" key="3">
    <source>
        <dbReference type="Proteomes" id="UP000715095"/>
    </source>
</evidence>